<protein>
    <submittedName>
        <fullName evidence="1">Uncharacterized protein</fullName>
    </submittedName>
</protein>
<name>A0ABD6LRZ2_9FIRM</name>
<evidence type="ECO:0000313" key="1">
    <source>
        <dbReference type="EMBL" id="NSJ46986.1"/>
    </source>
</evidence>
<comment type="caution">
    <text evidence="1">The sequence shown here is derived from an EMBL/GenBank/DDBJ whole genome shotgun (WGS) entry which is preliminary data.</text>
</comment>
<organism evidence="1 2">
    <name type="scientific">Enterocloster clostridioformis</name>
    <dbReference type="NCBI Taxonomy" id="1531"/>
    <lineage>
        <taxon>Bacteria</taxon>
        <taxon>Bacillati</taxon>
        <taxon>Bacillota</taxon>
        <taxon>Clostridia</taxon>
        <taxon>Lachnospirales</taxon>
        <taxon>Lachnospiraceae</taxon>
        <taxon>Enterocloster</taxon>
    </lineage>
</organism>
<dbReference type="AlphaFoldDB" id="A0ABD6LRZ2"/>
<proteinExistence type="predicted"/>
<dbReference type="EMBL" id="JAAISW010000117">
    <property type="protein sequence ID" value="NSJ46986.1"/>
    <property type="molecule type" value="Genomic_DNA"/>
</dbReference>
<evidence type="ECO:0000313" key="2">
    <source>
        <dbReference type="Proteomes" id="UP000719916"/>
    </source>
</evidence>
<reference evidence="1 2" key="1">
    <citation type="journal article" date="2020" name="Cell Host Microbe">
        <title>Functional and Genomic Variation between Human-Derived Isolates of Lachnospiraceae Reveals Inter- and Intra-Species Diversity.</title>
        <authorList>
            <person name="Sorbara M.T."/>
            <person name="Littmann E.R."/>
            <person name="Fontana E."/>
            <person name="Moody T.U."/>
            <person name="Kohout C.E."/>
            <person name="Gjonbalaj M."/>
            <person name="Eaton V."/>
            <person name="Seok R."/>
            <person name="Leiner I.M."/>
            <person name="Pamer E.G."/>
        </authorList>
    </citation>
    <scope>NUCLEOTIDE SEQUENCE [LARGE SCALE GENOMIC DNA]</scope>
    <source>
        <strain evidence="1 2">MSK.2.26</strain>
    </source>
</reference>
<feature type="non-terminal residue" evidence="1">
    <location>
        <position position="95"/>
    </location>
</feature>
<dbReference type="Proteomes" id="UP000719916">
    <property type="component" value="Unassembled WGS sequence"/>
</dbReference>
<gene>
    <name evidence="1" type="ORF">G5B26_26370</name>
</gene>
<sequence>MARTPNRFGGGSRTNEYGLFFEQTTDLNEALRDAGFDIINKYDVYYNNKFIGRSINKRAFSDVFLSANGINYLDYNSKRWDPDEAFINELTQTVY</sequence>
<accession>A0ABD6LRZ2</accession>